<feature type="compositionally biased region" description="Polar residues" evidence="4">
    <location>
        <begin position="1044"/>
        <end position="1068"/>
    </location>
</feature>
<dbReference type="HOGENOM" id="CLU_004619_0_0_1"/>
<evidence type="ECO:0000313" key="6">
    <source>
        <dbReference type="EMBL" id="EPX71753.1"/>
    </source>
</evidence>
<dbReference type="SMART" id="SM00248">
    <property type="entry name" value="ANK"/>
    <property type="match status" value="2"/>
</dbReference>
<dbReference type="GO" id="GO:0000151">
    <property type="term" value="C:ubiquitin ligase complex"/>
    <property type="evidence" value="ECO:0007669"/>
    <property type="project" value="EnsemblFungi"/>
</dbReference>
<feature type="compositionally biased region" description="Basic and acidic residues" evidence="4">
    <location>
        <begin position="1293"/>
        <end position="1302"/>
    </location>
</feature>
<dbReference type="PROSITE" id="PS50012">
    <property type="entry name" value="RCC1_3"/>
    <property type="match status" value="3"/>
</dbReference>
<proteinExistence type="predicted"/>
<feature type="domain" description="BTB" evidence="5">
    <location>
        <begin position="622"/>
        <end position="700"/>
    </location>
</feature>
<dbReference type="OMA" id="FEFVLRY"/>
<feature type="repeat" description="RCC1" evidence="3">
    <location>
        <begin position="321"/>
        <end position="371"/>
    </location>
</feature>
<dbReference type="InterPro" id="IPR051625">
    <property type="entry name" value="Signaling_Regulatory_Domain"/>
</dbReference>
<protein>
    <submittedName>
        <fullName evidence="6">BTB/POZ domain-containing protein Btb1</fullName>
    </submittedName>
</protein>
<dbReference type="PROSITE" id="PS50097">
    <property type="entry name" value="BTB"/>
    <property type="match status" value="2"/>
</dbReference>
<feature type="repeat" description="RCC1" evidence="3">
    <location>
        <begin position="214"/>
        <end position="263"/>
    </location>
</feature>
<feature type="compositionally biased region" description="Polar residues" evidence="4">
    <location>
        <begin position="1166"/>
        <end position="1180"/>
    </location>
</feature>
<feature type="repeat" description="ANK" evidence="2">
    <location>
        <begin position="51"/>
        <end position="84"/>
    </location>
</feature>
<accession>S9PW95</accession>
<feature type="compositionally biased region" description="Low complexity" evidence="4">
    <location>
        <begin position="1211"/>
        <end position="1235"/>
    </location>
</feature>
<reference evidence="6 7" key="1">
    <citation type="journal article" date="2011" name="Science">
        <title>Comparative functional genomics of the fission yeasts.</title>
        <authorList>
            <person name="Rhind N."/>
            <person name="Chen Z."/>
            <person name="Yassour M."/>
            <person name="Thompson D.A."/>
            <person name="Haas B.J."/>
            <person name="Habib N."/>
            <person name="Wapinski I."/>
            <person name="Roy S."/>
            <person name="Lin M.F."/>
            <person name="Heiman D.I."/>
            <person name="Young S.K."/>
            <person name="Furuya K."/>
            <person name="Guo Y."/>
            <person name="Pidoux A."/>
            <person name="Chen H.M."/>
            <person name="Robbertse B."/>
            <person name="Goldberg J.M."/>
            <person name="Aoki K."/>
            <person name="Bayne E.H."/>
            <person name="Berlin A.M."/>
            <person name="Desjardins C.A."/>
            <person name="Dobbs E."/>
            <person name="Dukaj L."/>
            <person name="Fan L."/>
            <person name="FitzGerald M.G."/>
            <person name="French C."/>
            <person name="Gujja S."/>
            <person name="Hansen K."/>
            <person name="Keifenheim D."/>
            <person name="Levin J.Z."/>
            <person name="Mosher R.A."/>
            <person name="Mueller C.A."/>
            <person name="Pfiffner J."/>
            <person name="Priest M."/>
            <person name="Russ C."/>
            <person name="Smialowska A."/>
            <person name="Swoboda P."/>
            <person name="Sykes S.M."/>
            <person name="Vaughn M."/>
            <person name="Vengrova S."/>
            <person name="Yoder R."/>
            <person name="Zeng Q."/>
            <person name="Allshire R."/>
            <person name="Baulcombe D."/>
            <person name="Birren B.W."/>
            <person name="Brown W."/>
            <person name="Ekwall K."/>
            <person name="Kellis M."/>
            <person name="Leatherwood J."/>
            <person name="Levin H."/>
            <person name="Margalit H."/>
            <person name="Martienssen R."/>
            <person name="Nieduszynski C.A."/>
            <person name="Spatafora J.W."/>
            <person name="Friedman N."/>
            <person name="Dalgaard J.Z."/>
            <person name="Baumann P."/>
            <person name="Niki H."/>
            <person name="Regev A."/>
            <person name="Nusbaum C."/>
        </authorList>
    </citation>
    <scope>NUCLEOTIDE SEQUENCE [LARGE SCALE GENOMIC DNA]</scope>
    <source>
        <strain evidence="7">yFS286</strain>
    </source>
</reference>
<dbReference type="GeneID" id="25032659"/>
<dbReference type="Gene3D" id="1.25.40.20">
    <property type="entry name" value="Ankyrin repeat-containing domain"/>
    <property type="match status" value="1"/>
</dbReference>
<evidence type="ECO:0000256" key="3">
    <source>
        <dbReference type="PROSITE-ProRule" id="PRU00235"/>
    </source>
</evidence>
<dbReference type="VEuPathDB" id="FungiDB:SOCG_03689"/>
<dbReference type="RefSeq" id="XP_013019055.1">
    <property type="nucleotide sequence ID" value="XM_013163601.1"/>
</dbReference>
<dbReference type="InterPro" id="IPR036770">
    <property type="entry name" value="Ankyrin_rpt-contain_sf"/>
</dbReference>
<dbReference type="PROSITE" id="PS50297">
    <property type="entry name" value="ANK_REP_REGION"/>
    <property type="match status" value="1"/>
</dbReference>
<gene>
    <name evidence="6" type="ORF">SOCG_03689</name>
</gene>
<evidence type="ECO:0000259" key="5">
    <source>
        <dbReference type="PROSITE" id="PS50097"/>
    </source>
</evidence>
<evidence type="ECO:0000313" key="7">
    <source>
        <dbReference type="Proteomes" id="UP000016088"/>
    </source>
</evidence>
<dbReference type="InterPro" id="IPR000408">
    <property type="entry name" value="Reg_chr_condens"/>
</dbReference>
<sequence length="1342" mass="152561">MSHLLFAYYFCNDIRSFQTLLRQDDYKSRETKKGLSENGSSKLDVNTKDRYGRTILHIAAFEKKNNFVRSLLQHKGLDVLIQDEESGYTALHRAVYVGNLEAASLLLSKDPYNLLKVKDHEGLSPFQLLYRIYSGAHPQNSFPVLGNELYSLGDNENSILGFTVSGKQDMAKRVFLYRRQMSDSTSGQLFHPDRIVDIQSSKFHTLVVTDEASPNVYSCGIGAGGRLGFRKDAQYTFIPVSDLPYKVVQISVSQNHSLALTDIGNVYAWGLNTYFALGFNVDSSKKEDFIQVSPKRISAFKDLNIIGIVAGDTYSAAWTSSDLYTWGQNEGQLGHPDDSFIISTPRRVAGISSPVVKATCNSHSLVLLLENNTVLILSNYTQMKVPSAIDLESSLTFTKHPLSLLRFNVRKVEACEDNLAILTEQGEVFVVDLIPLRSAKEQKQASLSTKPSNKGALKITSFWSVLSPENAANDVAWADNNSLLLCLKNGTCWIRQIRSKKREKASLKQSTKGIYKYSCIENVQMITNVRTNGFGGIFTIRNDYRPSTIPFTVPELNDVFSSLLPYGSILHKRTPTLKPAEDEDSPPYYDDDRDPTEDEMQTLFYNPGIIISCYSNYKSSSADICLQCVDKTFWCHKFLLSARSSVLRQILCTSRNVKKACLQYRIDEKEKPTLVFTDVSAMSVAVLLHYLYSDSLLQPWKCDSRFMNIKEELLKLSRILDLPHLHEVLPFTTPRQPVMSLAKDVNSLFLNKTAFNDSCDTIIKLEDGEIKANSLLLRIHSDYFDSFFTFLEGQSPSKAEQYIVNLPDKSLFQFQLILRHIYGNGNLEIFDDMKDYDFYSWLETMTVMLSISDELLFSRLKEICEQSLLRFLNLKTLNDMFELSSCYHAYSLYNRCVDYACHNIGYFLEKNRLNEWETKHLSNVSKSLEVALQEQRLHTQTSKVLNKLLFRNPKYLEEKAYDLKVLREFLFSGESTEFWSNSPYRINKENDVAASQTGPPKVPNELPEQTVQQPFRTTEAEPKQDKTNQFANKETSELIGQSPGLLSSNNEGFTSQRTPISEKTNGELNISGERNKNFSINERKGPWNSTRNVFENTKKAPNRANLRELLQEANDVGQPTPSNTEFRGMKGVVKKSQKEKKKEMSKQQQPFRKGGVNGFNPEPVETSANPWSMKKSSAPTSKKPFNGILREVASNEAPSQVFYQEPKRRISSGSPSSWNTSGKPSSQSSSLPKGGTQPNSLMAIMYEQQEEIEERKKRLANRKSIEEIQQEEEFQKWWEEESRKVQKGLGIIKPEEESNDPSRRRRPKKNDKKNATSANKPKSQPIDIPPANMKKGKSRVYR</sequence>
<dbReference type="Proteomes" id="UP000016088">
    <property type="component" value="Unassembled WGS sequence"/>
</dbReference>
<dbReference type="PANTHER" id="PTHR22872:SF2">
    <property type="entry name" value="INHIBITOR OF BRUTON TYROSINE KINASE"/>
    <property type="match status" value="1"/>
</dbReference>
<feature type="region of interest" description="Disordered" evidence="4">
    <location>
        <begin position="1113"/>
        <end position="1248"/>
    </location>
</feature>
<organism evidence="6 7">
    <name type="scientific">Schizosaccharomyces octosporus (strain yFS286)</name>
    <name type="common">Fission yeast</name>
    <name type="synonym">Octosporomyces octosporus</name>
    <dbReference type="NCBI Taxonomy" id="483514"/>
    <lineage>
        <taxon>Eukaryota</taxon>
        <taxon>Fungi</taxon>
        <taxon>Dikarya</taxon>
        <taxon>Ascomycota</taxon>
        <taxon>Taphrinomycotina</taxon>
        <taxon>Schizosaccharomycetes</taxon>
        <taxon>Schizosaccharomycetales</taxon>
        <taxon>Schizosaccharomycetaceae</taxon>
        <taxon>Schizosaccharomyces</taxon>
    </lineage>
</organism>
<name>S9PW95_SCHOY</name>
<feature type="repeat" description="RCC1" evidence="3">
    <location>
        <begin position="264"/>
        <end position="321"/>
    </location>
</feature>
<dbReference type="Gene3D" id="3.30.710.10">
    <property type="entry name" value="Potassium Channel Kv1.1, Chain A"/>
    <property type="match status" value="2"/>
</dbReference>
<dbReference type="SUPFAM" id="SSF50985">
    <property type="entry name" value="RCC1/BLIP-II"/>
    <property type="match status" value="1"/>
</dbReference>
<dbReference type="InterPro" id="IPR002110">
    <property type="entry name" value="Ankyrin_rpt"/>
</dbReference>
<evidence type="ECO:0000256" key="4">
    <source>
        <dbReference type="SAM" id="MobiDB-lite"/>
    </source>
</evidence>
<dbReference type="InterPro" id="IPR000210">
    <property type="entry name" value="BTB/POZ_dom"/>
</dbReference>
<dbReference type="InterPro" id="IPR009091">
    <property type="entry name" value="RCC1/BLIP-II"/>
</dbReference>
<feature type="region of interest" description="Disordered" evidence="4">
    <location>
        <begin position="1284"/>
        <end position="1342"/>
    </location>
</feature>
<evidence type="ECO:0000256" key="2">
    <source>
        <dbReference type="PROSITE-ProRule" id="PRU00023"/>
    </source>
</evidence>
<dbReference type="PROSITE" id="PS50088">
    <property type="entry name" value="ANK_REPEAT"/>
    <property type="match status" value="2"/>
</dbReference>
<evidence type="ECO:0000256" key="1">
    <source>
        <dbReference type="ARBA" id="ARBA00022737"/>
    </source>
</evidence>
<feature type="repeat" description="ANK" evidence="2">
    <location>
        <begin position="86"/>
        <end position="109"/>
    </location>
</feature>
<dbReference type="Pfam" id="PF00415">
    <property type="entry name" value="RCC1"/>
    <property type="match status" value="1"/>
</dbReference>
<keyword evidence="7" id="KW-1185">Reference proteome</keyword>
<feature type="compositionally biased region" description="Basic and acidic residues" evidence="4">
    <location>
        <begin position="1073"/>
        <end position="1085"/>
    </location>
</feature>
<dbReference type="eggNOG" id="KOG0783">
    <property type="taxonomic scope" value="Eukaryota"/>
</dbReference>
<dbReference type="Pfam" id="PF12796">
    <property type="entry name" value="Ank_2"/>
    <property type="match status" value="1"/>
</dbReference>
<feature type="region of interest" description="Disordered" evidence="4">
    <location>
        <begin position="1040"/>
        <end position="1101"/>
    </location>
</feature>
<dbReference type="PANTHER" id="PTHR22872">
    <property type="entry name" value="BTK-BINDING PROTEIN-RELATED"/>
    <property type="match status" value="1"/>
</dbReference>
<keyword evidence="1" id="KW-0677">Repeat</keyword>
<dbReference type="Pfam" id="PF13540">
    <property type="entry name" value="RCC1_2"/>
    <property type="match status" value="1"/>
</dbReference>
<keyword evidence="2" id="KW-0040">ANK repeat</keyword>
<dbReference type="EMBL" id="KE503207">
    <property type="protein sequence ID" value="EPX71753.1"/>
    <property type="molecule type" value="Genomic_DNA"/>
</dbReference>
<dbReference type="OrthoDB" id="1893551at2759"/>
<dbReference type="InterPro" id="IPR011333">
    <property type="entry name" value="SKP1/BTB/POZ_sf"/>
</dbReference>
<feature type="domain" description="BTB" evidence="5">
    <location>
        <begin position="759"/>
        <end position="822"/>
    </location>
</feature>
<dbReference type="SMART" id="SM00225">
    <property type="entry name" value="BTB"/>
    <property type="match status" value="2"/>
</dbReference>
<dbReference type="CDD" id="cd18186">
    <property type="entry name" value="BTB_POZ_ZBTB_KLHL-like"/>
    <property type="match status" value="1"/>
</dbReference>
<dbReference type="Pfam" id="PF00651">
    <property type="entry name" value="BTB"/>
    <property type="match status" value="2"/>
</dbReference>
<dbReference type="SUPFAM" id="SSF48403">
    <property type="entry name" value="Ankyrin repeat"/>
    <property type="match status" value="1"/>
</dbReference>
<dbReference type="Gene3D" id="2.130.10.30">
    <property type="entry name" value="Regulator of chromosome condensation 1/beta-lactamase-inhibitor protein II"/>
    <property type="match status" value="1"/>
</dbReference>
<dbReference type="SUPFAM" id="SSF54695">
    <property type="entry name" value="POZ domain"/>
    <property type="match status" value="2"/>
</dbReference>